<comment type="subcellular location">
    <subcellularLocation>
        <location evidence="1 7">Cell membrane</location>
        <topology evidence="1 7">Multi-pass membrane protein</topology>
    </subcellularLocation>
</comment>
<dbReference type="PANTHER" id="PTHR43163:SF6">
    <property type="entry name" value="DIPEPTIDE TRANSPORT SYSTEM PERMEASE PROTEIN DPPB-RELATED"/>
    <property type="match status" value="1"/>
</dbReference>
<dbReference type="CDD" id="cd06261">
    <property type="entry name" value="TM_PBP2"/>
    <property type="match status" value="1"/>
</dbReference>
<keyword evidence="2 7" id="KW-0813">Transport</keyword>
<feature type="transmembrane region" description="Helical" evidence="7">
    <location>
        <begin position="170"/>
        <end position="187"/>
    </location>
</feature>
<keyword evidence="3" id="KW-1003">Cell membrane</keyword>
<dbReference type="PANTHER" id="PTHR43163">
    <property type="entry name" value="DIPEPTIDE TRANSPORT SYSTEM PERMEASE PROTEIN DPPB-RELATED"/>
    <property type="match status" value="1"/>
</dbReference>
<reference evidence="9 10" key="1">
    <citation type="submission" date="2024-09" db="EMBL/GenBank/DDBJ databases">
        <authorList>
            <person name="Sun Q."/>
            <person name="Mori K."/>
        </authorList>
    </citation>
    <scope>NUCLEOTIDE SEQUENCE [LARGE SCALE GENOMIC DNA]</scope>
    <source>
        <strain evidence="9 10">TBRC 4938</strain>
    </source>
</reference>
<dbReference type="Gene3D" id="1.10.3720.10">
    <property type="entry name" value="MetI-like"/>
    <property type="match status" value="1"/>
</dbReference>
<evidence type="ECO:0000313" key="9">
    <source>
        <dbReference type="EMBL" id="MFB9950746.1"/>
    </source>
</evidence>
<dbReference type="RefSeq" id="WP_377263406.1">
    <property type="nucleotide sequence ID" value="NZ_JBHMAA010000019.1"/>
</dbReference>
<keyword evidence="5 7" id="KW-1133">Transmembrane helix</keyword>
<evidence type="ECO:0000256" key="1">
    <source>
        <dbReference type="ARBA" id="ARBA00004651"/>
    </source>
</evidence>
<dbReference type="Pfam" id="PF00528">
    <property type="entry name" value="BPD_transp_1"/>
    <property type="match status" value="1"/>
</dbReference>
<organism evidence="9 10">
    <name type="scientific">Rhizobium puerariae</name>
    <dbReference type="NCBI Taxonomy" id="1585791"/>
    <lineage>
        <taxon>Bacteria</taxon>
        <taxon>Pseudomonadati</taxon>
        <taxon>Pseudomonadota</taxon>
        <taxon>Alphaproteobacteria</taxon>
        <taxon>Hyphomicrobiales</taxon>
        <taxon>Rhizobiaceae</taxon>
        <taxon>Rhizobium/Agrobacterium group</taxon>
        <taxon>Rhizobium</taxon>
    </lineage>
</organism>
<keyword evidence="6 7" id="KW-0472">Membrane</keyword>
<name>A0ABV6AJE5_9HYPH</name>
<feature type="transmembrane region" description="Helical" evidence="7">
    <location>
        <begin position="228"/>
        <end position="257"/>
    </location>
</feature>
<accession>A0ABV6AJE5</accession>
<evidence type="ECO:0000313" key="10">
    <source>
        <dbReference type="Proteomes" id="UP001589692"/>
    </source>
</evidence>
<dbReference type="Proteomes" id="UP001589692">
    <property type="component" value="Unassembled WGS sequence"/>
</dbReference>
<gene>
    <name evidence="9" type="ORF">ACFFP0_17990</name>
</gene>
<proteinExistence type="inferred from homology"/>
<dbReference type="SUPFAM" id="SSF161098">
    <property type="entry name" value="MetI-like"/>
    <property type="match status" value="1"/>
</dbReference>
<feature type="transmembrane region" description="Helical" evidence="7">
    <location>
        <begin position="12"/>
        <end position="32"/>
    </location>
</feature>
<evidence type="ECO:0000259" key="8">
    <source>
        <dbReference type="PROSITE" id="PS50928"/>
    </source>
</evidence>
<dbReference type="EMBL" id="JBHMAA010000019">
    <property type="protein sequence ID" value="MFB9950746.1"/>
    <property type="molecule type" value="Genomic_DNA"/>
</dbReference>
<evidence type="ECO:0000256" key="7">
    <source>
        <dbReference type="RuleBase" id="RU363032"/>
    </source>
</evidence>
<feature type="transmembrane region" description="Helical" evidence="7">
    <location>
        <begin position="145"/>
        <end position="164"/>
    </location>
</feature>
<evidence type="ECO:0000256" key="4">
    <source>
        <dbReference type="ARBA" id="ARBA00022692"/>
    </source>
</evidence>
<evidence type="ECO:0000256" key="2">
    <source>
        <dbReference type="ARBA" id="ARBA00022448"/>
    </source>
</evidence>
<evidence type="ECO:0000256" key="3">
    <source>
        <dbReference type="ARBA" id="ARBA00022475"/>
    </source>
</evidence>
<dbReference type="PROSITE" id="PS50928">
    <property type="entry name" value="ABC_TM1"/>
    <property type="match status" value="1"/>
</dbReference>
<keyword evidence="10" id="KW-1185">Reference proteome</keyword>
<dbReference type="InterPro" id="IPR000515">
    <property type="entry name" value="MetI-like"/>
</dbReference>
<sequence>MMWRHVMRSLWQVVPVLYLISLIVFILVYLLGDPVVLLLAEDEFTAEARQRLTEALGLDQPWYVQYYHYMKNIFTGDFGISYRYGTSALPLVLERIPATLELTFGALLVGVVIATPLGILAARYRNSVFDVIVSGLSVVGKAMPNFWVGIMLILLFSVLLRWLPVSGRGTLLHLTLPALTLGTGLAAEMAKMIRSSMLDALNQDYIRTARAKGVSEFLVTTRHALRNALLPVTTIVSLNIVSLLGGALVTETVFAWPGLGQLMVQAVYTKDMAVVQVSVFVIGVLALALSIVTDILYALLDPRIRYR</sequence>
<comment type="similarity">
    <text evidence="7">Belongs to the binding-protein-dependent transport system permease family.</text>
</comment>
<dbReference type="InterPro" id="IPR045621">
    <property type="entry name" value="BPD_transp_1_N"/>
</dbReference>
<keyword evidence="4 7" id="KW-0812">Transmembrane</keyword>
<feature type="transmembrane region" description="Helical" evidence="7">
    <location>
        <begin position="277"/>
        <end position="300"/>
    </location>
</feature>
<dbReference type="InterPro" id="IPR035906">
    <property type="entry name" value="MetI-like_sf"/>
</dbReference>
<dbReference type="Pfam" id="PF19300">
    <property type="entry name" value="BPD_transp_1_N"/>
    <property type="match status" value="1"/>
</dbReference>
<evidence type="ECO:0000256" key="6">
    <source>
        <dbReference type="ARBA" id="ARBA00023136"/>
    </source>
</evidence>
<comment type="caution">
    <text evidence="9">The sequence shown here is derived from an EMBL/GenBank/DDBJ whole genome shotgun (WGS) entry which is preliminary data.</text>
</comment>
<evidence type="ECO:0000256" key="5">
    <source>
        <dbReference type="ARBA" id="ARBA00022989"/>
    </source>
</evidence>
<protein>
    <submittedName>
        <fullName evidence="9">ABC transporter permease</fullName>
    </submittedName>
</protein>
<feature type="transmembrane region" description="Helical" evidence="7">
    <location>
        <begin position="102"/>
        <end position="124"/>
    </location>
</feature>
<feature type="domain" description="ABC transmembrane type-1" evidence="8">
    <location>
        <begin position="96"/>
        <end position="293"/>
    </location>
</feature>